<accession>A0A5J6PY15</accession>
<dbReference type="EMBL" id="CP031700">
    <property type="protein sequence ID" value="QEY25660.1"/>
    <property type="molecule type" value="Genomic_DNA"/>
</dbReference>
<dbReference type="AlphaFoldDB" id="A0A5J6PY15"/>
<feature type="signal peptide" evidence="2">
    <location>
        <begin position="1"/>
        <end position="19"/>
    </location>
</feature>
<feature type="transmembrane region" description="Helical" evidence="1">
    <location>
        <begin position="402"/>
        <end position="423"/>
    </location>
</feature>
<keyword evidence="1" id="KW-0472">Membrane</keyword>
<evidence type="ECO:0000313" key="3">
    <source>
        <dbReference type="EMBL" id="QEY25660.1"/>
    </source>
</evidence>
<feature type="transmembrane region" description="Helical" evidence="1">
    <location>
        <begin position="163"/>
        <end position="182"/>
    </location>
</feature>
<dbReference type="KEGG" id="nzl:D0T92_03290"/>
<gene>
    <name evidence="3" type="ORF">D0T92_03290</name>
</gene>
<keyword evidence="2" id="KW-0732">Signal</keyword>
<proteinExistence type="predicted"/>
<dbReference type="Pfam" id="PF16980">
    <property type="entry name" value="CitMHS_2"/>
    <property type="match status" value="1"/>
</dbReference>
<protein>
    <submittedName>
        <fullName evidence="3">Sodium:proton antiporter</fullName>
    </submittedName>
</protein>
<feature type="transmembrane region" description="Helical" evidence="1">
    <location>
        <begin position="366"/>
        <end position="390"/>
    </location>
</feature>
<feature type="transmembrane region" description="Helical" evidence="1">
    <location>
        <begin position="203"/>
        <end position="221"/>
    </location>
</feature>
<reference evidence="3 4" key="1">
    <citation type="submission" date="2018-08" db="EMBL/GenBank/DDBJ databases">
        <title>Neisseria zalophi ATCC BAA-2455 complete genome.</title>
        <authorList>
            <person name="Veseli I.A."/>
            <person name="Buttler R."/>
            <person name="Mascarenhas dos Santos A.C."/>
            <person name="Pombert J.-F."/>
        </authorList>
    </citation>
    <scope>NUCLEOTIDE SEQUENCE [LARGE SCALE GENOMIC DNA]</scope>
    <source>
        <strain evidence="3 4">ATCC BAA-2455</strain>
    </source>
</reference>
<dbReference type="InterPro" id="IPR031566">
    <property type="entry name" value="CitMHS_2"/>
</dbReference>
<organism evidence="3 4">
    <name type="scientific">Neisseria zalophi</name>
    <dbReference type="NCBI Taxonomy" id="640030"/>
    <lineage>
        <taxon>Bacteria</taxon>
        <taxon>Pseudomonadati</taxon>
        <taxon>Pseudomonadota</taxon>
        <taxon>Betaproteobacteria</taxon>
        <taxon>Neisseriales</taxon>
        <taxon>Neisseriaceae</taxon>
        <taxon>Neisseria</taxon>
    </lineage>
</organism>
<feature type="chain" id="PRO_5023876852" evidence="2">
    <location>
        <begin position="20"/>
        <end position="472"/>
    </location>
</feature>
<dbReference type="OrthoDB" id="9765532at2"/>
<feature type="transmembrane region" description="Helical" evidence="1">
    <location>
        <begin position="324"/>
        <end position="354"/>
    </location>
</feature>
<sequence>MRLSAALLPLLLAPVPAMAASLDGATLSLLWGMPFVLILLSIATGPLLFSHTWHHHFGKITAIWTLLFLIPFVMVFGFGEAVHTVAHAMIAEYIPFIILLFALYTISGGILVWGNLHGSPRMNTIILAIGTVLASIMGTTGAAMLLIRPILKANDNRKHKVHVVVFFIFLVANIGGGLTPLGDPPLFLGFLKGVDFAWTVQHMMVPVLLSSACLLTVFYFIDRYFFTKEDEIADEDPSPDSPLRIFGKWNFLLLAGVVASVLMSGLWKPDHPGIDVLGTHYLLPNLLRDILLLVFALISLAITPKQVRAGNEFNWDPILEVGKLFLGIFITITPVIAILQAGEAGAFSALIALVHNNAGEPINAMYFWMTGILSAFLDNAPTYLVFFNMAGGDAQSLMTGHLFHTLLAVSMGSVFMGALSYIGNAPNFMVKAIAEQRKVPMPSFFGYMAWSFGILVPLFIIHTFIFFIWQLL</sequence>
<keyword evidence="1" id="KW-0812">Transmembrane</keyword>
<feature type="transmembrane region" description="Helical" evidence="1">
    <location>
        <begin position="61"/>
        <end position="81"/>
    </location>
</feature>
<keyword evidence="4" id="KW-1185">Reference proteome</keyword>
<evidence type="ECO:0000256" key="1">
    <source>
        <dbReference type="SAM" id="Phobius"/>
    </source>
</evidence>
<feature type="transmembrane region" description="Helical" evidence="1">
    <location>
        <begin position="249"/>
        <end position="266"/>
    </location>
</feature>
<feature type="transmembrane region" description="Helical" evidence="1">
    <location>
        <begin position="444"/>
        <end position="469"/>
    </location>
</feature>
<feature type="transmembrane region" description="Helical" evidence="1">
    <location>
        <begin position="125"/>
        <end position="151"/>
    </location>
</feature>
<name>A0A5J6PY15_9NEIS</name>
<evidence type="ECO:0000313" key="4">
    <source>
        <dbReference type="Proteomes" id="UP000325713"/>
    </source>
</evidence>
<evidence type="ECO:0000256" key="2">
    <source>
        <dbReference type="SAM" id="SignalP"/>
    </source>
</evidence>
<dbReference type="RefSeq" id="WP_151050188.1">
    <property type="nucleotide sequence ID" value="NZ_CP031700.1"/>
</dbReference>
<dbReference type="Proteomes" id="UP000325713">
    <property type="component" value="Chromosome"/>
</dbReference>
<feature type="transmembrane region" description="Helical" evidence="1">
    <location>
        <begin position="93"/>
        <end position="113"/>
    </location>
</feature>
<feature type="transmembrane region" description="Helical" evidence="1">
    <location>
        <begin position="29"/>
        <end position="49"/>
    </location>
</feature>
<keyword evidence="1" id="KW-1133">Transmembrane helix</keyword>
<feature type="transmembrane region" description="Helical" evidence="1">
    <location>
        <begin position="286"/>
        <end position="304"/>
    </location>
</feature>